<protein>
    <submittedName>
        <fullName evidence="4">Uncharacterized protein</fullName>
    </submittedName>
</protein>
<name>A0ABC8XUD1_9POAL</name>
<feature type="domain" description="DUF3475" evidence="3">
    <location>
        <begin position="26"/>
        <end position="82"/>
    </location>
</feature>
<feature type="domain" description="DUF668" evidence="2">
    <location>
        <begin position="314"/>
        <end position="425"/>
    </location>
</feature>
<dbReference type="Pfam" id="PF05003">
    <property type="entry name" value="DUF668"/>
    <property type="match status" value="1"/>
</dbReference>
<dbReference type="AlphaFoldDB" id="A0ABC8XUD1"/>
<evidence type="ECO:0000259" key="2">
    <source>
        <dbReference type="Pfam" id="PF05003"/>
    </source>
</evidence>
<evidence type="ECO:0000313" key="4">
    <source>
        <dbReference type="EMBL" id="CAL4930336.1"/>
    </source>
</evidence>
<dbReference type="Proteomes" id="UP001497457">
    <property type="component" value="Chromosome 15b"/>
</dbReference>
<reference evidence="4" key="1">
    <citation type="submission" date="2024-10" db="EMBL/GenBank/DDBJ databases">
        <authorList>
            <person name="Ryan C."/>
        </authorList>
    </citation>
    <scope>NUCLEOTIDE SEQUENCE [LARGE SCALE GENOMIC DNA]</scope>
</reference>
<dbReference type="PANTHER" id="PTHR31371:SF24">
    <property type="entry name" value="AVR9_CF-9 RAPIDLY ELICITED PROTEIN 137"/>
    <property type="match status" value="1"/>
</dbReference>
<sequence length="490" mass="53301">MPPRSWLADLRLRFGTGGARADGLGILAFEAATTMSRLVSLHRTLSDAEFRRLRADVLRAEGVARLISADQSHLLRLACAELLADLDRAAAAVARLAARCRAVAEAPPLLRDFDRLYADAKRGRLAQLDAAVGFSRGAGKRLRKMERHVAAAARLYEEMDALRQIEASERRMEQWKQHSGPIIPSSQAAAQGKKKPAAAEPGEKLMRELRAQRQKVRRLMEASLWSADAARAARLMAKSVLVVLARISIAFGAFVPGLPSLTAAGRALPLGYSSGPLHRSAPPGAALRHSAPIFGQKDTNASSVFEPIKPSPSTIGGSGMELRYANVILSVETLLAALRPPAAVAAGGSGEEVQQEGMIDLSKRDGLYKMLPVTIRDAVNAKLRESWRGQQAAAAAVGEAAATASRSEVEAALRWLAPLARDTVRWSDERSMERGQRFSMQPRALMVQTLHFADRKKADAAIVDLLVSLSCVCWYDDERRRLESVDWDDE</sequence>
<evidence type="ECO:0000256" key="1">
    <source>
        <dbReference type="SAM" id="MobiDB-lite"/>
    </source>
</evidence>
<organism evidence="4 5">
    <name type="scientific">Urochloa decumbens</name>
    <dbReference type="NCBI Taxonomy" id="240449"/>
    <lineage>
        <taxon>Eukaryota</taxon>
        <taxon>Viridiplantae</taxon>
        <taxon>Streptophyta</taxon>
        <taxon>Embryophyta</taxon>
        <taxon>Tracheophyta</taxon>
        <taxon>Spermatophyta</taxon>
        <taxon>Magnoliopsida</taxon>
        <taxon>Liliopsida</taxon>
        <taxon>Poales</taxon>
        <taxon>Poaceae</taxon>
        <taxon>PACMAD clade</taxon>
        <taxon>Panicoideae</taxon>
        <taxon>Panicodae</taxon>
        <taxon>Paniceae</taxon>
        <taxon>Melinidinae</taxon>
        <taxon>Urochloa</taxon>
    </lineage>
</organism>
<proteinExistence type="predicted"/>
<evidence type="ECO:0000313" key="5">
    <source>
        <dbReference type="Proteomes" id="UP001497457"/>
    </source>
</evidence>
<evidence type="ECO:0000259" key="3">
    <source>
        <dbReference type="Pfam" id="PF11961"/>
    </source>
</evidence>
<feature type="region of interest" description="Disordered" evidence="1">
    <location>
        <begin position="173"/>
        <end position="201"/>
    </location>
</feature>
<dbReference type="EMBL" id="OZ075125">
    <property type="protein sequence ID" value="CAL4930336.1"/>
    <property type="molecule type" value="Genomic_DNA"/>
</dbReference>
<gene>
    <name evidence="4" type="ORF">URODEC1_LOCUS26367</name>
</gene>
<keyword evidence="5" id="KW-1185">Reference proteome</keyword>
<accession>A0ABC8XUD1</accession>
<dbReference type="InterPro" id="IPR021864">
    <property type="entry name" value="DUF3475"/>
</dbReference>
<dbReference type="InterPro" id="IPR007700">
    <property type="entry name" value="DUF668"/>
</dbReference>
<dbReference type="PANTHER" id="PTHR31371">
    <property type="entry name" value="BNAC09G50660D PROTEIN"/>
    <property type="match status" value="1"/>
</dbReference>
<dbReference type="Pfam" id="PF11961">
    <property type="entry name" value="DUF3475"/>
    <property type="match status" value="1"/>
</dbReference>